<dbReference type="Pfam" id="PF26082">
    <property type="entry name" value="zf-C2H2_AcuF"/>
    <property type="match status" value="1"/>
</dbReference>
<dbReference type="Proteomes" id="UP000635477">
    <property type="component" value="Unassembled WGS sequence"/>
</dbReference>
<dbReference type="Pfam" id="PF00069">
    <property type="entry name" value="Pkinase"/>
    <property type="match status" value="1"/>
</dbReference>
<feature type="region of interest" description="Disordered" evidence="1">
    <location>
        <begin position="495"/>
        <end position="515"/>
    </location>
</feature>
<feature type="compositionally biased region" description="Polar residues" evidence="1">
    <location>
        <begin position="239"/>
        <end position="251"/>
    </location>
</feature>
<keyword evidence="4" id="KW-1185">Reference proteome</keyword>
<dbReference type="InterPro" id="IPR000719">
    <property type="entry name" value="Prot_kinase_dom"/>
</dbReference>
<proteinExistence type="predicted"/>
<feature type="compositionally biased region" description="Acidic residues" evidence="1">
    <location>
        <begin position="111"/>
        <end position="121"/>
    </location>
</feature>
<dbReference type="SUPFAM" id="SSF56112">
    <property type="entry name" value="Protein kinase-like (PK-like)"/>
    <property type="match status" value="1"/>
</dbReference>
<dbReference type="PROSITE" id="PS50011">
    <property type="entry name" value="PROTEIN_KINASE_DOM"/>
    <property type="match status" value="1"/>
</dbReference>
<feature type="domain" description="Protein kinase" evidence="2">
    <location>
        <begin position="679"/>
        <end position="1027"/>
    </location>
</feature>
<organism evidence="3 4">
    <name type="scientific">Fusarium zealandicum</name>
    <dbReference type="NCBI Taxonomy" id="1053134"/>
    <lineage>
        <taxon>Eukaryota</taxon>
        <taxon>Fungi</taxon>
        <taxon>Dikarya</taxon>
        <taxon>Ascomycota</taxon>
        <taxon>Pezizomycotina</taxon>
        <taxon>Sordariomycetes</taxon>
        <taxon>Hypocreomycetidae</taxon>
        <taxon>Hypocreales</taxon>
        <taxon>Nectriaceae</taxon>
        <taxon>Fusarium</taxon>
        <taxon>Fusarium staphyleae species complex</taxon>
    </lineage>
</organism>
<dbReference type="PANTHER" id="PTHR35391:SF7">
    <property type="entry name" value="C2H2-TYPE DOMAIN-CONTAINING PROTEIN"/>
    <property type="match status" value="1"/>
</dbReference>
<evidence type="ECO:0000313" key="4">
    <source>
        <dbReference type="Proteomes" id="UP000635477"/>
    </source>
</evidence>
<feature type="region of interest" description="Disordered" evidence="1">
    <location>
        <begin position="238"/>
        <end position="289"/>
    </location>
</feature>
<comment type="caution">
    <text evidence="3">The sequence shown here is derived from an EMBL/GenBank/DDBJ whole genome shotgun (WGS) entry which is preliminary data.</text>
</comment>
<evidence type="ECO:0000313" key="3">
    <source>
        <dbReference type="EMBL" id="KAF4979136.1"/>
    </source>
</evidence>
<reference evidence="3" key="2">
    <citation type="submission" date="2020-05" db="EMBL/GenBank/DDBJ databases">
        <authorList>
            <person name="Kim H.-S."/>
            <person name="Proctor R.H."/>
            <person name="Brown D.W."/>
        </authorList>
    </citation>
    <scope>NUCLEOTIDE SEQUENCE</scope>
    <source>
        <strain evidence="3">NRRL 22465</strain>
    </source>
</reference>
<dbReference type="OrthoDB" id="20872at2759"/>
<dbReference type="AlphaFoldDB" id="A0A8H4ULW2"/>
<dbReference type="SMART" id="SM00220">
    <property type="entry name" value="S_TKc"/>
    <property type="match status" value="1"/>
</dbReference>
<dbReference type="SMART" id="SM00355">
    <property type="entry name" value="ZnF_C2H2"/>
    <property type="match status" value="3"/>
</dbReference>
<reference evidence="3" key="1">
    <citation type="journal article" date="2020" name="BMC Genomics">
        <title>Correction to: Identification and distribution of gene clusters required for synthesis of sphingolipid metabolism inhibitors in diverse species of the filamentous fungus Fusarium.</title>
        <authorList>
            <person name="Kim H.S."/>
            <person name="Lohmar J.M."/>
            <person name="Busman M."/>
            <person name="Brown D.W."/>
            <person name="Naumann T.A."/>
            <person name="Divon H.H."/>
            <person name="Lysoe E."/>
            <person name="Uhlig S."/>
            <person name="Proctor R.H."/>
        </authorList>
    </citation>
    <scope>NUCLEOTIDE SEQUENCE</scope>
    <source>
        <strain evidence="3">NRRL 22465</strain>
    </source>
</reference>
<evidence type="ECO:0000259" key="2">
    <source>
        <dbReference type="PROSITE" id="PS50011"/>
    </source>
</evidence>
<evidence type="ECO:0000256" key="1">
    <source>
        <dbReference type="SAM" id="MobiDB-lite"/>
    </source>
</evidence>
<dbReference type="GO" id="GO:0005524">
    <property type="term" value="F:ATP binding"/>
    <property type="evidence" value="ECO:0007669"/>
    <property type="project" value="InterPro"/>
</dbReference>
<dbReference type="PANTHER" id="PTHR35391">
    <property type="entry name" value="C2H2-TYPE DOMAIN-CONTAINING PROTEIN-RELATED"/>
    <property type="match status" value="1"/>
</dbReference>
<dbReference type="GO" id="GO:0004672">
    <property type="term" value="F:protein kinase activity"/>
    <property type="evidence" value="ECO:0007669"/>
    <property type="project" value="InterPro"/>
</dbReference>
<accession>A0A8H4ULW2</accession>
<name>A0A8H4ULW2_9HYPO</name>
<dbReference type="InterPro" id="IPR011009">
    <property type="entry name" value="Kinase-like_dom_sf"/>
</dbReference>
<sequence>MSDIFELTRLCHRGFQDLVTNLPFADHEHLNQLPLSSIQTQSGKFKIWCGNLGALQLGFASLDYRLRESTVMRTNVTEVLQQLNSTLVACIDVIAERRPPFEEQFLPSDSSDLDSSTDDSENGGSADAKKELPMRLSAIVNILNDLYKLGYKVRDPRLRPSSDKAILLSEKDPESGVDLLDQFSIFDGRHVEELLDELRRGRDAPSNVSETLPQRLATAITLRRKYFRYWERHSKKLSQSHLNATTKNSLNAPRVVGPRDKANLRYSSEGGGPTKELSKPRLANQKGEETVVSKTEATLFDPAHDGDTEKGSVISLASTALDDDGKGVELPLPPSKATRGEEFVCPYCRVLCPPRQGRGKTWKSHVLHDLQPYICTYDGCSQPNKLYRSRRQWLEHEESTHRSIWRCQDHPDSVFSSPADFRNHLSHEHEGVTKQKIEGLVSLLSSVLVDGRKSCPICFQDAPFPRGLTSHIANHLERIALFALPVSSSETDDDIGGKRSIFASRGSSDTDQMSHDVDDHETRITNSNVPVPPRILQSSPVSQAAGQLLDMMLSYRGRNGTDNVRPNYLPKQKLEEFWLLSKIRDVLLSIMVDLDPAIVREKFIRGFSLLVAVQGLSHLHLFIGGPADFFWDEDFPLHHIPHWWPDDPNSHKLFDVIHEHQWKFFPFFLDHGRLHNQVLDSAYILPIGEEETIHESDQHTISKIRVEPACSNFGQSTLVRKTYHEASSREYDREIKAFASLQDAHAAGIVRCYGFYRQMRKDGTMTNNLLLEYIDAGNLRDLLKSKRSPQTLTQIIELWTSFLGVLEGLAFLHCSVDSNNVKHQRIHQDIKPENLLVSAKERADSSYAFDIKLTDFGFSHTMTLKDSQDDNSGVDFHGGQTYGKGLCLALLYKMLTSSQGAPEYSHHEKETHQGLQRMTTAADIWSLGCVLSETAAWVAHGKRGPMDYWESRVNELNTLVNFNGSGHDGFFHDGSQTLRAVHSMHERILKSVARFDTLTPKIVTMTQNHMLCPQNSRMAAHMLHAELCRIIETAWEGYQGVVTSASQDQEQDQASIFETTESVDAFGLSVNHPNTGAMVTDWFPDYQLRKSDLLSYLIMVFPKHKYQVLVEKEGTGYMLTIPEKLTKVRTRVIYDVLALSHVSHNVN</sequence>
<dbReference type="InterPro" id="IPR058925">
    <property type="entry name" value="zf-C2H2_AcuF"/>
</dbReference>
<feature type="region of interest" description="Disordered" evidence="1">
    <location>
        <begin position="103"/>
        <end position="128"/>
    </location>
</feature>
<gene>
    <name evidence="3" type="ORF">FZEAL_4626</name>
</gene>
<dbReference type="InterPro" id="IPR013087">
    <property type="entry name" value="Znf_C2H2_type"/>
</dbReference>
<dbReference type="Gene3D" id="1.10.510.10">
    <property type="entry name" value="Transferase(Phosphotransferase) domain 1"/>
    <property type="match status" value="1"/>
</dbReference>
<protein>
    <recommendedName>
        <fullName evidence="2">Protein kinase domain-containing protein</fullName>
    </recommendedName>
</protein>
<dbReference type="EMBL" id="JABEYC010000317">
    <property type="protein sequence ID" value="KAF4979136.1"/>
    <property type="molecule type" value="Genomic_DNA"/>
</dbReference>
<dbReference type="CDD" id="cd00180">
    <property type="entry name" value="PKc"/>
    <property type="match status" value="1"/>
</dbReference>